<dbReference type="InterPro" id="IPR027994">
    <property type="entry name" value="WxL_dom"/>
</dbReference>
<feature type="domain" description="WxL" evidence="2">
    <location>
        <begin position="57"/>
        <end position="222"/>
    </location>
</feature>
<evidence type="ECO:0000313" key="4">
    <source>
        <dbReference type="Proteomes" id="UP001628078"/>
    </source>
</evidence>
<dbReference type="RefSeq" id="WP_407882636.1">
    <property type="nucleotide sequence ID" value="NZ_BQXO01000002.1"/>
</dbReference>
<comment type="caution">
    <text evidence="3">The sequence shown here is derived from an EMBL/GenBank/DDBJ whole genome shotgun (WGS) entry which is preliminary data.</text>
</comment>
<proteinExistence type="predicted"/>
<dbReference type="EMBL" id="BQXO01000002">
    <property type="protein sequence ID" value="GKT05375.1"/>
    <property type="molecule type" value="Genomic_DNA"/>
</dbReference>
<keyword evidence="1" id="KW-0732">Signal</keyword>
<dbReference type="Pfam" id="PF13731">
    <property type="entry name" value="WxL"/>
    <property type="match status" value="1"/>
</dbReference>
<keyword evidence="4" id="KW-1185">Reference proteome</keyword>
<feature type="signal peptide" evidence="1">
    <location>
        <begin position="1"/>
        <end position="29"/>
    </location>
</feature>
<name>A0ABQ5JMF1_9LACO</name>
<evidence type="ECO:0000313" key="3">
    <source>
        <dbReference type="EMBL" id="GKT05375.1"/>
    </source>
</evidence>
<evidence type="ECO:0000256" key="1">
    <source>
        <dbReference type="SAM" id="SignalP"/>
    </source>
</evidence>
<reference evidence="3 4" key="1">
    <citation type="submission" date="2022-03" db="EMBL/GenBank/DDBJ databases">
        <title>Draft genome sequence of Furfurilactobacillus curtus JCM 31185.</title>
        <authorList>
            <person name="Suzuki S."/>
            <person name="Endo A."/>
            <person name="Kajikawa A."/>
        </authorList>
    </citation>
    <scope>NUCLEOTIDE SEQUENCE [LARGE SCALE GENOMIC DNA]</scope>
    <source>
        <strain evidence="3 4">JCM 31185</strain>
    </source>
</reference>
<sequence length="229" mass="23904">MISKKLATTLLLLSSFGMMGVTGTNVARADNYLPAQANTEPNGDTGTATGKSDAVVNVLTGYLVLEAVPDMNFGGTVQTASPVKGLPLISNQGIIDDDGNNAGLLKVTDSRTPGAKGEGHTWKLTAAVDKFTSQDPKFAGGNDWQINLKQKNGRNTGNGMPSLLTPSLISNNMAQTVIQANEGRGSNSTLVYYDKPQTASLDMPGNIPTGQYSAPITWTLNAAVTAESN</sequence>
<organism evidence="3 4">
    <name type="scientific">Furfurilactobacillus curtus</name>
    <dbReference type="NCBI Taxonomy" id="1746200"/>
    <lineage>
        <taxon>Bacteria</taxon>
        <taxon>Bacillati</taxon>
        <taxon>Bacillota</taxon>
        <taxon>Bacilli</taxon>
        <taxon>Lactobacillales</taxon>
        <taxon>Lactobacillaceae</taxon>
        <taxon>Furfurilactobacillus</taxon>
    </lineage>
</organism>
<evidence type="ECO:0000259" key="2">
    <source>
        <dbReference type="Pfam" id="PF13731"/>
    </source>
</evidence>
<feature type="chain" id="PRO_5047243760" description="WxL domain-containing protein" evidence="1">
    <location>
        <begin position="30"/>
        <end position="229"/>
    </location>
</feature>
<dbReference type="Proteomes" id="UP001628078">
    <property type="component" value="Unassembled WGS sequence"/>
</dbReference>
<protein>
    <recommendedName>
        <fullName evidence="2">WxL domain-containing protein</fullName>
    </recommendedName>
</protein>
<accession>A0ABQ5JMF1</accession>
<gene>
    <name evidence="3" type="ORF">JCM31185_06640</name>
</gene>